<sequence>MNRTLTDMISMYIDEKHQNWDEILPFVTFAYNSSVQETTGYSPYFLIHGREPLTFLDSTFDWPEVPPKPGDFDDYISNLLTIVEESKKISMARTMARQDKSKQVYDKHRREVNFSPDDLVLIWTPIRKVGRADKLQKNYIGPFKIIRKTSPVNYEVKEVTGRGKKIVMKEDKKQESSIMVTNEICAIIKYLCKKGMSPKEIYEDMVDTLREDAPSYSTVKI</sequence>
<dbReference type="SUPFAM" id="SSF53098">
    <property type="entry name" value="Ribonuclease H-like"/>
    <property type="match status" value="1"/>
</dbReference>
<dbReference type="InterPro" id="IPR036397">
    <property type="entry name" value="RNaseH_sf"/>
</dbReference>
<evidence type="ECO:0000259" key="2">
    <source>
        <dbReference type="Pfam" id="PF22938"/>
    </source>
</evidence>
<organism evidence="3 4">
    <name type="scientific">Cordylochernes scorpioides</name>
    <dbReference type="NCBI Taxonomy" id="51811"/>
    <lineage>
        <taxon>Eukaryota</taxon>
        <taxon>Metazoa</taxon>
        <taxon>Ecdysozoa</taxon>
        <taxon>Arthropoda</taxon>
        <taxon>Chelicerata</taxon>
        <taxon>Arachnida</taxon>
        <taxon>Pseudoscorpiones</taxon>
        <taxon>Cheliferoidea</taxon>
        <taxon>Chernetidae</taxon>
        <taxon>Cordylochernes</taxon>
    </lineage>
</organism>
<dbReference type="Gene3D" id="3.30.420.10">
    <property type="entry name" value="Ribonuclease H-like superfamily/Ribonuclease H"/>
    <property type="match status" value="1"/>
</dbReference>
<dbReference type="PANTHER" id="PTHR37984">
    <property type="entry name" value="PROTEIN CBG26694"/>
    <property type="match status" value="1"/>
</dbReference>
<dbReference type="InterPro" id="IPR054465">
    <property type="entry name" value="Integrase_p58-like_C"/>
</dbReference>
<dbReference type="EMBL" id="CP092866">
    <property type="protein sequence ID" value="UYV66785.1"/>
    <property type="molecule type" value="Genomic_DNA"/>
</dbReference>
<name>A0ABY6KGL2_9ARAC</name>
<dbReference type="Pfam" id="PF17906">
    <property type="entry name" value="HTH_48"/>
    <property type="match status" value="1"/>
</dbReference>
<feature type="domain" description="Mos1 transposase HTH" evidence="1">
    <location>
        <begin position="183"/>
        <end position="220"/>
    </location>
</feature>
<dbReference type="InterPro" id="IPR041426">
    <property type="entry name" value="Mos1_HTH"/>
</dbReference>
<feature type="domain" description="Integrase p58-like C-terminal" evidence="2">
    <location>
        <begin position="141"/>
        <end position="167"/>
    </location>
</feature>
<dbReference type="InterPro" id="IPR012337">
    <property type="entry name" value="RNaseH-like_sf"/>
</dbReference>
<keyword evidence="4" id="KW-1185">Reference proteome</keyword>
<dbReference type="InterPro" id="IPR050951">
    <property type="entry name" value="Retrovirus_Pol_polyprotein"/>
</dbReference>
<dbReference type="PANTHER" id="PTHR37984:SF15">
    <property type="entry name" value="INTEGRASE CATALYTIC DOMAIN-CONTAINING PROTEIN"/>
    <property type="match status" value="1"/>
</dbReference>
<proteinExistence type="predicted"/>
<evidence type="ECO:0000313" key="3">
    <source>
        <dbReference type="EMBL" id="UYV66785.1"/>
    </source>
</evidence>
<reference evidence="3 4" key="1">
    <citation type="submission" date="2022-01" db="EMBL/GenBank/DDBJ databases">
        <title>A chromosomal length assembly of Cordylochernes scorpioides.</title>
        <authorList>
            <person name="Zeh D."/>
            <person name="Zeh J."/>
        </authorList>
    </citation>
    <scope>NUCLEOTIDE SEQUENCE [LARGE SCALE GENOMIC DNA]</scope>
    <source>
        <strain evidence="3">IN4F17</strain>
        <tissue evidence="3">Whole Body</tissue>
    </source>
</reference>
<evidence type="ECO:0000259" key="1">
    <source>
        <dbReference type="Pfam" id="PF17906"/>
    </source>
</evidence>
<dbReference type="Proteomes" id="UP001235939">
    <property type="component" value="Chromosome 04"/>
</dbReference>
<evidence type="ECO:0000313" key="4">
    <source>
        <dbReference type="Proteomes" id="UP001235939"/>
    </source>
</evidence>
<dbReference type="Pfam" id="PF22938">
    <property type="entry name" value="Integrase_p58_C"/>
    <property type="match status" value="1"/>
</dbReference>
<accession>A0ABY6KGL2</accession>
<protein>
    <submittedName>
        <fullName evidence="3">K02A2.6-like</fullName>
    </submittedName>
</protein>
<gene>
    <name evidence="3" type="ORF">LAZ67_4002854</name>
</gene>